<dbReference type="AlphaFoldDB" id="A0A0D2QHV9"/>
<feature type="transmembrane region" description="Helical" evidence="7">
    <location>
        <begin position="153"/>
        <end position="178"/>
    </location>
</feature>
<proteinExistence type="inferred from homology"/>
<comment type="subcellular location">
    <subcellularLocation>
        <location evidence="7">Cell membrane</location>
        <topology evidence="7">Multi-pass membrane protein</topology>
    </subcellularLocation>
    <subcellularLocation>
        <location evidence="7">Cytoplasmic vesicle</location>
        <location evidence="7">Secretory vesicle membrane</location>
        <topology evidence="7">Multi-pass membrane protein</topology>
    </subcellularLocation>
</comment>
<comment type="similarity">
    <text evidence="2 7">Belongs to the SCAMP family.</text>
</comment>
<sequence>MAGRYDKNPFDEEEEEVNPFADTTARGKASGQSKFGGGLFSTSTASVPPASNSRLSPLPPEPAGFSYEREATVDIPLDTASGGSRNQDLKKKEKELQAKEAELRRREQEVRRKEEAVARAGVVLEEKNWPPFFPIIHHDIANEIPIHLQRLQYVAFSTYLGLVLCLLWNIIAVTTAWIKGEGLFRYILPCLVFVLNVVLRLSWLFLIIV</sequence>
<dbReference type="GO" id="GO:0055038">
    <property type="term" value="C:recycling endosome membrane"/>
    <property type="evidence" value="ECO:0007669"/>
    <property type="project" value="TreeGrafter"/>
</dbReference>
<keyword evidence="7" id="KW-1003">Cell membrane</keyword>
<dbReference type="Proteomes" id="UP000032304">
    <property type="component" value="Chromosome 9"/>
</dbReference>
<accession>A0A0D2QHV9</accession>
<dbReference type="PANTHER" id="PTHR10687:SF75">
    <property type="entry name" value="SECRETORY CARRIER-ASSOCIATED MEMBRANE PROTEIN 5"/>
    <property type="match status" value="1"/>
</dbReference>
<evidence type="ECO:0000256" key="1">
    <source>
        <dbReference type="ARBA" id="ARBA00004003"/>
    </source>
</evidence>
<evidence type="ECO:0000256" key="8">
    <source>
        <dbReference type="SAM" id="Coils"/>
    </source>
</evidence>
<dbReference type="Gramene" id="KJB57597">
    <property type="protein sequence ID" value="KJB57597"/>
    <property type="gene ID" value="B456_009G171800"/>
</dbReference>
<reference evidence="10 11" key="1">
    <citation type="journal article" date="2012" name="Nature">
        <title>Repeated polyploidization of Gossypium genomes and the evolution of spinnable cotton fibres.</title>
        <authorList>
            <person name="Paterson A.H."/>
            <person name="Wendel J.F."/>
            <person name="Gundlach H."/>
            <person name="Guo H."/>
            <person name="Jenkins J."/>
            <person name="Jin D."/>
            <person name="Llewellyn D."/>
            <person name="Showmaker K.C."/>
            <person name="Shu S."/>
            <person name="Udall J."/>
            <person name="Yoo M.J."/>
            <person name="Byers R."/>
            <person name="Chen W."/>
            <person name="Doron-Faigenboim A."/>
            <person name="Duke M.V."/>
            <person name="Gong L."/>
            <person name="Grimwood J."/>
            <person name="Grover C."/>
            <person name="Grupp K."/>
            <person name="Hu G."/>
            <person name="Lee T.H."/>
            <person name="Li J."/>
            <person name="Lin L."/>
            <person name="Liu T."/>
            <person name="Marler B.S."/>
            <person name="Page J.T."/>
            <person name="Roberts A.W."/>
            <person name="Romanel E."/>
            <person name="Sanders W.S."/>
            <person name="Szadkowski E."/>
            <person name="Tan X."/>
            <person name="Tang H."/>
            <person name="Xu C."/>
            <person name="Wang J."/>
            <person name="Wang Z."/>
            <person name="Zhang D."/>
            <person name="Zhang L."/>
            <person name="Ashrafi H."/>
            <person name="Bedon F."/>
            <person name="Bowers J.E."/>
            <person name="Brubaker C.L."/>
            <person name="Chee P.W."/>
            <person name="Das S."/>
            <person name="Gingle A.R."/>
            <person name="Haigler C.H."/>
            <person name="Harker D."/>
            <person name="Hoffmann L.V."/>
            <person name="Hovav R."/>
            <person name="Jones D.C."/>
            <person name="Lemke C."/>
            <person name="Mansoor S."/>
            <person name="ur Rahman M."/>
            <person name="Rainville L.N."/>
            <person name="Rambani A."/>
            <person name="Reddy U.K."/>
            <person name="Rong J.K."/>
            <person name="Saranga Y."/>
            <person name="Scheffler B.E."/>
            <person name="Scheffler J.A."/>
            <person name="Stelly D.M."/>
            <person name="Triplett B.A."/>
            <person name="Van Deynze A."/>
            <person name="Vaslin M.F."/>
            <person name="Waghmare V.N."/>
            <person name="Walford S.A."/>
            <person name="Wright R.J."/>
            <person name="Zaki E.A."/>
            <person name="Zhang T."/>
            <person name="Dennis E.S."/>
            <person name="Mayer K.F."/>
            <person name="Peterson D.G."/>
            <person name="Rokhsar D.S."/>
            <person name="Wang X."/>
            <person name="Schmutz J."/>
        </authorList>
    </citation>
    <scope>NUCLEOTIDE SEQUENCE [LARGE SCALE GENOMIC DNA]</scope>
</reference>
<evidence type="ECO:0000313" key="11">
    <source>
        <dbReference type="Proteomes" id="UP000032304"/>
    </source>
</evidence>
<feature type="region of interest" description="Disordered" evidence="9">
    <location>
        <begin position="1"/>
        <end position="65"/>
    </location>
</feature>
<comment type="caution">
    <text evidence="7">Lacks conserved residue(s) required for the propagation of feature annotation.</text>
</comment>
<evidence type="ECO:0000313" key="10">
    <source>
        <dbReference type="EMBL" id="KJB57597.1"/>
    </source>
</evidence>
<dbReference type="PANTHER" id="PTHR10687">
    <property type="entry name" value="SECRETORY CARRIER-ASSOCIATED MEMBRANE PROTEIN SCAMP"/>
    <property type="match status" value="1"/>
</dbReference>
<evidence type="ECO:0000256" key="9">
    <source>
        <dbReference type="SAM" id="MobiDB-lite"/>
    </source>
</evidence>
<dbReference type="GO" id="GO:0032588">
    <property type="term" value="C:trans-Golgi network membrane"/>
    <property type="evidence" value="ECO:0007669"/>
    <property type="project" value="TreeGrafter"/>
</dbReference>
<dbReference type="GO" id="GO:0030658">
    <property type="term" value="C:transport vesicle membrane"/>
    <property type="evidence" value="ECO:0007669"/>
    <property type="project" value="UniProtKB-SubCell"/>
</dbReference>
<feature type="compositionally biased region" description="Basic and acidic residues" evidence="9">
    <location>
        <begin position="1"/>
        <end position="10"/>
    </location>
</feature>
<dbReference type="GO" id="GO:0015031">
    <property type="term" value="P:protein transport"/>
    <property type="evidence" value="ECO:0007669"/>
    <property type="project" value="InterPro"/>
</dbReference>
<feature type="compositionally biased region" description="Polar residues" evidence="9">
    <location>
        <begin position="40"/>
        <end position="55"/>
    </location>
</feature>
<dbReference type="GO" id="GO:0005886">
    <property type="term" value="C:plasma membrane"/>
    <property type="evidence" value="ECO:0007669"/>
    <property type="project" value="UniProtKB-SubCell"/>
</dbReference>
<protein>
    <recommendedName>
        <fullName evidence="7">Secretory carrier-associated membrane protein</fullName>
        <shortName evidence="7">Secretory carrier membrane protein</shortName>
    </recommendedName>
</protein>
<keyword evidence="6 7" id="KW-0968">Cytoplasmic vesicle</keyword>
<evidence type="ECO:0000256" key="3">
    <source>
        <dbReference type="ARBA" id="ARBA00022692"/>
    </source>
</evidence>
<dbReference type="Pfam" id="PF04144">
    <property type="entry name" value="SCAMP"/>
    <property type="match status" value="1"/>
</dbReference>
<keyword evidence="3 7" id="KW-0812">Transmembrane</keyword>
<dbReference type="EMBL" id="CM001748">
    <property type="protein sequence ID" value="KJB57597.1"/>
    <property type="molecule type" value="Genomic_DNA"/>
</dbReference>
<name>A0A0D2QHV9_GOSRA</name>
<gene>
    <name evidence="10" type="ORF">B456_009G171800</name>
</gene>
<evidence type="ECO:0000256" key="5">
    <source>
        <dbReference type="ARBA" id="ARBA00023136"/>
    </source>
</evidence>
<keyword evidence="11" id="KW-1185">Reference proteome</keyword>
<evidence type="ECO:0000256" key="7">
    <source>
        <dbReference type="RuleBase" id="RU363122"/>
    </source>
</evidence>
<keyword evidence="8" id="KW-0175">Coiled coil</keyword>
<evidence type="ECO:0000256" key="4">
    <source>
        <dbReference type="ARBA" id="ARBA00022989"/>
    </source>
</evidence>
<evidence type="ECO:0000256" key="2">
    <source>
        <dbReference type="ARBA" id="ARBA00010482"/>
    </source>
</evidence>
<dbReference type="InterPro" id="IPR007273">
    <property type="entry name" value="SCAMP"/>
</dbReference>
<keyword evidence="4 7" id="KW-1133">Transmembrane helix</keyword>
<feature type="coiled-coil region" evidence="8">
    <location>
        <begin position="86"/>
        <end position="116"/>
    </location>
</feature>
<evidence type="ECO:0000256" key="6">
    <source>
        <dbReference type="ARBA" id="ARBA00023329"/>
    </source>
</evidence>
<comment type="function">
    <text evidence="1 7">Probably involved in membrane trafficking.</text>
</comment>
<feature type="transmembrane region" description="Helical" evidence="7">
    <location>
        <begin position="184"/>
        <end position="208"/>
    </location>
</feature>
<organism evidence="10 11">
    <name type="scientific">Gossypium raimondii</name>
    <name type="common">Peruvian cotton</name>
    <name type="synonym">Gossypium klotzschianum subsp. raimondii</name>
    <dbReference type="NCBI Taxonomy" id="29730"/>
    <lineage>
        <taxon>Eukaryota</taxon>
        <taxon>Viridiplantae</taxon>
        <taxon>Streptophyta</taxon>
        <taxon>Embryophyta</taxon>
        <taxon>Tracheophyta</taxon>
        <taxon>Spermatophyta</taxon>
        <taxon>Magnoliopsida</taxon>
        <taxon>eudicotyledons</taxon>
        <taxon>Gunneridae</taxon>
        <taxon>Pentapetalae</taxon>
        <taxon>rosids</taxon>
        <taxon>malvids</taxon>
        <taxon>Malvales</taxon>
        <taxon>Malvaceae</taxon>
        <taxon>Malvoideae</taxon>
        <taxon>Gossypium</taxon>
    </lineage>
</organism>
<keyword evidence="5 7" id="KW-0472">Membrane</keyword>
<keyword evidence="7" id="KW-0813">Transport</keyword>